<dbReference type="PANTHER" id="PTHR12191:SF37">
    <property type="entry name" value="ZINC TRANSPORTER FOI"/>
    <property type="match status" value="1"/>
</dbReference>
<evidence type="ECO:0000256" key="7">
    <source>
        <dbReference type="SAM" id="Phobius"/>
    </source>
</evidence>
<keyword evidence="5 7" id="KW-0472">Membrane</keyword>
<organism evidence="9 10">
    <name type="scientific">Brachionus calyciflorus</name>
    <dbReference type="NCBI Taxonomy" id="104777"/>
    <lineage>
        <taxon>Eukaryota</taxon>
        <taxon>Metazoa</taxon>
        <taxon>Spiralia</taxon>
        <taxon>Gnathifera</taxon>
        <taxon>Rotifera</taxon>
        <taxon>Eurotatoria</taxon>
        <taxon>Monogononta</taxon>
        <taxon>Pseudotrocha</taxon>
        <taxon>Ploima</taxon>
        <taxon>Brachionidae</taxon>
        <taxon>Brachionus</taxon>
    </lineage>
</organism>
<dbReference type="GO" id="GO:0005385">
    <property type="term" value="F:zinc ion transmembrane transporter activity"/>
    <property type="evidence" value="ECO:0007669"/>
    <property type="project" value="TreeGrafter"/>
</dbReference>
<feature type="signal peptide" evidence="8">
    <location>
        <begin position="1"/>
        <end position="23"/>
    </location>
</feature>
<dbReference type="GO" id="GO:0005886">
    <property type="term" value="C:plasma membrane"/>
    <property type="evidence" value="ECO:0007669"/>
    <property type="project" value="TreeGrafter"/>
</dbReference>
<dbReference type="GO" id="GO:0071578">
    <property type="term" value="P:zinc ion import across plasma membrane"/>
    <property type="evidence" value="ECO:0007669"/>
    <property type="project" value="TreeGrafter"/>
</dbReference>
<dbReference type="AlphaFoldDB" id="A0A814B1Q0"/>
<feature type="transmembrane region" description="Helical" evidence="7">
    <location>
        <begin position="550"/>
        <end position="568"/>
    </location>
</feature>
<comment type="caution">
    <text evidence="9">The sequence shown here is derived from an EMBL/GenBank/DDBJ whole genome shotgun (WGS) entry which is preliminary data.</text>
</comment>
<dbReference type="InterPro" id="IPR050799">
    <property type="entry name" value="ZIP_Transporter"/>
</dbReference>
<evidence type="ECO:0000256" key="6">
    <source>
        <dbReference type="SAM" id="MobiDB-lite"/>
    </source>
</evidence>
<keyword evidence="4 7" id="KW-1133">Transmembrane helix</keyword>
<evidence type="ECO:0000256" key="4">
    <source>
        <dbReference type="ARBA" id="ARBA00022989"/>
    </source>
</evidence>
<evidence type="ECO:0000256" key="5">
    <source>
        <dbReference type="ARBA" id="ARBA00023136"/>
    </source>
</evidence>
<dbReference type="PANTHER" id="PTHR12191">
    <property type="entry name" value="SOLUTE CARRIER FAMILY 39"/>
    <property type="match status" value="1"/>
</dbReference>
<dbReference type="InterPro" id="IPR003689">
    <property type="entry name" value="ZIP"/>
</dbReference>
<protein>
    <submittedName>
        <fullName evidence="9">Uncharacterized protein</fullName>
    </submittedName>
</protein>
<reference evidence="9" key="1">
    <citation type="submission" date="2021-02" db="EMBL/GenBank/DDBJ databases">
        <authorList>
            <person name="Nowell W R."/>
        </authorList>
    </citation>
    <scope>NUCLEOTIDE SEQUENCE</scope>
    <source>
        <strain evidence="9">Ploen Becks lab</strain>
    </source>
</reference>
<evidence type="ECO:0000313" key="10">
    <source>
        <dbReference type="Proteomes" id="UP000663879"/>
    </source>
</evidence>
<evidence type="ECO:0000256" key="1">
    <source>
        <dbReference type="ARBA" id="ARBA00004141"/>
    </source>
</evidence>
<feature type="chain" id="PRO_5032601515" evidence="8">
    <location>
        <begin position="24"/>
        <end position="613"/>
    </location>
</feature>
<feature type="transmembrane region" description="Helical" evidence="7">
    <location>
        <begin position="580"/>
        <end position="603"/>
    </location>
</feature>
<evidence type="ECO:0000256" key="8">
    <source>
        <dbReference type="SAM" id="SignalP"/>
    </source>
</evidence>
<dbReference type="EMBL" id="CAJNOC010002217">
    <property type="protein sequence ID" value="CAF0919798.1"/>
    <property type="molecule type" value="Genomic_DNA"/>
</dbReference>
<dbReference type="Proteomes" id="UP000663879">
    <property type="component" value="Unassembled WGS sequence"/>
</dbReference>
<comment type="similarity">
    <text evidence="2">Belongs to the ZIP transporter (TC 2.A.5) family.</text>
</comment>
<keyword evidence="8" id="KW-0732">Signal</keyword>
<dbReference type="GO" id="GO:0140410">
    <property type="term" value="F:monoatomic cation:bicarbonate symporter activity"/>
    <property type="evidence" value="ECO:0007669"/>
    <property type="project" value="TreeGrafter"/>
</dbReference>
<keyword evidence="3 7" id="KW-0812">Transmembrane</keyword>
<evidence type="ECO:0000256" key="2">
    <source>
        <dbReference type="ARBA" id="ARBA00006939"/>
    </source>
</evidence>
<comment type="subcellular location">
    <subcellularLocation>
        <location evidence="1">Membrane</location>
        <topology evidence="1">Multi-pass membrane protein</topology>
    </subcellularLocation>
</comment>
<dbReference type="Pfam" id="PF02535">
    <property type="entry name" value="Zip"/>
    <property type="match status" value="1"/>
</dbReference>
<dbReference type="OrthoDB" id="200954at2759"/>
<feature type="transmembrane region" description="Helical" evidence="7">
    <location>
        <begin position="227"/>
        <end position="251"/>
    </location>
</feature>
<sequence>MIKKFLILKSLVFLIILFSNVKSQLIDQNHHETDGADQKFLSFMKNKLNDLFEENYKNKSQIPTDQFKNYIQNFHNTIKEKISEGHEEHEHHDHDHEHVHHDHDHSHDHSHQETPIVNIECLSKKLNEIFSFIKATDSNKPFVDKREYTAVQPLIVYQLESCLSSRFNKSLDHDHDHHHHHHGLFLNDFKKENWIFAFVSAFIITIIGIICYLIVPSITSEKFKYLFQFLVALAIGTLTGDSLLHLIPHAFSEHDHDHENSHEGHDHSAGVYKGLAAFIGIYVFFIVEKILMIRRSRKEKKHKKIEMGQDQGNINQYSKSVPTELNLEKKARDESFFMIHANKDLRYISQYLPNNPCTVDIEHHDCEHEVKHLHKHSEPISSAQSTQGSYFTNDTESKLIVAESNENCVCTPEVEFEQKKSFGHGHSHKHHVYKSSREKAHHDHHKKHEKELTDIKLIAWMVLMGDGLHNFADGLAIGASFASSLTLGFGTSIAVLCHELPHEIGDFAVLRRAGVSLKRALFFNGISGILCMFGVLVGLLIGEFTVLKNWSFLFIAGTFLYISLVDMIPELSADSEDDSILNFVVQSLGILVGVVILLVIALFEEQIIGIFKN</sequence>
<keyword evidence="10" id="KW-1185">Reference proteome</keyword>
<feature type="transmembrane region" description="Helical" evidence="7">
    <location>
        <begin position="271"/>
        <end position="291"/>
    </location>
</feature>
<feature type="transmembrane region" description="Helical" evidence="7">
    <location>
        <begin position="521"/>
        <end position="544"/>
    </location>
</feature>
<evidence type="ECO:0000313" key="9">
    <source>
        <dbReference type="EMBL" id="CAF0919798.1"/>
    </source>
</evidence>
<feature type="transmembrane region" description="Helical" evidence="7">
    <location>
        <begin position="194"/>
        <end position="215"/>
    </location>
</feature>
<feature type="region of interest" description="Disordered" evidence="6">
    <location>
        <begin position="84"/>
        <end position="111"/>
    </location>
</feature>
<name>A0A814B1Q0_9BILA</name>
<gene>
    <name evidence="9" type="ORF">OXX778_LOCUS12325</name>
</gene>
<proteinExistence type="inferred from homology"/>
<dbReference type="GO" id="GO:0030003">
    <property type="term" value="P:intracellular monoatomic cation homeostasis"/>
    <property type="evidence" value="ECO:0007669"/>
    <property type="project" value="TreeGrafter"/>
</dbReference>
<evidence type="ECO:0000256" key="3">
    <source>
        <dbReference type="ARBA" id="ARBA00022692"/>
    </source>
</evidence>
<accession>A0A814B1Q0</accession>